<dbReference type="CDD" id="cd03244">
    <property type="entry name" value="ABCC_MRP_domain2"/>
    <property type="match status" value="1"/>
</dbReference>
<keyword evidence="8 11" id="KW-1133">Transmembrane helix</keyword>
<dbReference type="Proteomes" id="UP000239899">
    <property type="component" value="Unassembled WGS sequence"/>
</dbReference>
<organism evidence="14 15">
    <name type="scientific">Chlorella sorokiniana</name>
    <name type="common">Freshwater green alga</name>
    <dbReference type="NCBI Taxonomy" id="3076"/>
    <lineage>
        <taxon>Eukaryota</taxon>
        <taxon>Viridiplantae</taxon>
        <taxon>Chlorophyta</taxon>
        <taxon>core chlorophytes</taxon>
        <taxon>Trebouxiophyceae</taxon>
        <taxon>Chlorellales</taxon>
        <taxon>Chlorellaceae</taxon>
        <taxon>Chlorella clade</taxon>
        <taxon>Chlorella</taxon>
    </lineage>
</organism>
<evidence type="ECO:0000256" key="1">
    <source>
        <dbReference type="ARBA" id="ARBA00004127"/>
    </source>
</evidence>
<comment type="subcellular location">
    <subcellularLocation>
        <location evidence="1">Endomembrane system</location>
        <topology evidence="1">Multi-pass membrane protein</topology>
    </subcellularLocation>
</comment>
<evidence type="ECO:0000256" key="9">
    <source>
        <dbReference type="ARBA" id="ARBA00023136"/>
    </source>
</evidence>
<dbReference type="Gene3D" id="1.20.1560.10">
    <property type="entry name" value="ABC transporter type 1, transmembrane domain"/>
    <property type="match status" value="2"/>
</dbReference>
<keyword evidence="4 11" id="KW-0812">Transmembrane</keyword>
<dbReference type="CDD" id="cd18603">
    <property type="entry name" value="ABC_6TM_MRP1_2_3_6_D2_like"/>
    <property type="match status" value="1"/>
</dbReference>
<dbReference type="InterPro" id="IPR003439">
    <property type="entry name" value="ABC_transporter-like_ATP-bd"/>
</dbReference>
<dbReference type="GO" id="GO:0005524">
    <property type="term" value="F:ATP binding"/>
    <property type="evidence" value="ECO:0007669"/>
    <property type="project" value="UniProtKB-KW"/>
</dbReference>
<dbReference type="PANTHER" id="PTHR24223:SF453">
    <property type="entry name" value="ABC TRANSPORTER"/>
    <property type="match status" value="1"/>
</dbReference>
<dbReference type="InterPro" id="IPR027417">
    <property type="entry name" value="P-loop_NTPase"/>
</dbReference>
<dbReference type="Gene3D" id="3.40.50.300">
    <property type="entry name" value="P-loop containing nucleotide triphosphate hydrolases"/>
    <property type="match status" value="2"/>
</dbReference>
<dbReference type="SUPFAM" id="SSF90123">
    <property type="entry name" value="ABC transporter transmembrane region"/>
    <property type="match status" value="2"/>
</dbReference>
<feature type="domain" description="ABC transporter" evidence="12">
    <location>
        <begin position="426"/>
        <end position="648"/>
    </location>
</feature>
<dbReference type="SUPFAM" id="SSF52540">
    <property type="entry name" value="P-loop containing nucleoside triphosphate hydrolases"/>
    <property type="match status" value="2"/>
</dbReference>
<evidence type="ECO:0000256" key="10">
    <source>
        <dbReference type="SAM" id="MobiDB-lite"/>
    </source>
</evidence>
<dbReference type="InterPro" id="IPR036640">
    <property type="entry name" value="ABC1_TM_sf"/>
</dbReference>
<evidence type="ECO:0000256" key="11">
    <source>
        <dbReference type="SAM" id="Phobius"/>
    </source>
</evidence>
<dbReference type="PROSITE" id="PS50929">
    <property type="entry name" value="ABC_TM1F"/>
    <property type="match status" value="2"/>
</dbReference>
<evidence type="ECO:0000256" key="7">
    <source>
        <dbReference type="ARBA" id="ARBA00022840"/>
    </source>
</evidence>
<dbReference type="PANTHER" id="PTHR24223">
    <property type="entry name" value="ATP-BINDING CASSETTE SUB-FAMILY C"/>
    <property type="match status" value="1"/>
</dbReference>
<dbReference type="Pfam" id="PF00664">
    <property type="entry name" value="ABC_membrane"/>
    <property type="match status" value="2"/>
</dbReference>
<dbReference type="FunFam" id="1.20.1560.10:FF:000010">
    <property type="entry name" value="Multidrug resistance-associated ABC transporter"/>
    <property type="match status" value="1"/>
</dbReference>
<proteinExistence type="inferred from homology"/>
<dbReference type="SMART" id="SM00382">
    <property type="entry name" value="AAA"/>
    <property type="match status" value="2"/>
</dbReference>
<gene>
    <name evidence="14" type="ORF">C2E21_0081</name>
</gene>
<feature type="transmembrane region" description="Helical" evidence="11">
    <location>
        <begin position="1071"/>
        <end position="1090"/>
    </location>
</feature>
<dbReference type="CDD" id="cd18579">
    <property type="entry name" value="ABC_6TM_ABCC_D1"/>
    <property type="match status" value="1"/>
</dbReference>
<evidence type="ECO:0000256" key="8">
    <source>
        <dbReference type="ARBA" id="ARBA00022989"/>
    </source>
</evidence>
<comment type="similarity">
    <text evidence="2">Belongs to the ABC transporter superfamily. ABCC family. Conjugate transporter (TC 3.A.1.208) subfamily.</text>
</comment>
<dbReference type="OrthoDB" id="6500128at2759"/>
<keyword evidence="9 11" id="KW-0472">Membrane</keyword>
<dbReference type="Pfam" id="PF00005">
    <property type="entry name" value="ABC_tran"/>
    <property type="match status" value="2"/>
</dbReference>
<dbReference type="PROSITE" id="PS00211">
    <property type="entry name" value="ABC_TRANSPORTER_1"/>
    <property type="match status" value="1"/>
</dbReference>
<evidence type="ECO:0000259" key="13">
    <source>
        <dbReference type="PROSITE" id="PS50929"/>
    </source>
</evidence>
<feature type="transmembrane region" description="Helical" evidence="11">
    <location>
        <begin position="969"/>
        <end position="997"/>
    </location>
</feature>
<feature type="transmembrane region" description="Helical" evidence="11">
    <location>
        <begin position="111"/>
        <end position="133"/>
    </location>
</feature>
<dbReference type="InterPro" id="IPR003593">
    <property type="entry name" value="AAA+_ATPase"/>
</dbReference>
<dbReference type="CDD" id="cd03250">
    <property type="entry name" value="ABCC_MRP_domain1"/>
    <property type="match status" value="1"/>
</dbReference>
<dbReference type="InterPro" id="IPR044746">
    <property type="entry name" value="ABCC_6TM_D1"/>
</dbReference>
<comment type="caution">
    <text evidence="14">The sequence shown here is derived from an EMBL/GenBank/DDBJ whole genome shotgun (WGS) entry which is preliminary data.</text>
</comment>
<feature type="compositionally biased region" description="Low complexity" evidence="10">
    <location>
        <begin position="16"/>
        <end position="34"/>
    </location>
</feature>
<feature type="compositionally biased region" description="Acidic residues" evidence="10">
    <location>
        <begin position="650"/>
        <end position="662"/>
    </location>
</feature>
<feature type="domain" description="ABC transmembrane type-1" evidence="13">
    <location>
        <begin position="842"/>
        <end position="1122"/>
    </location>
</feature>
<feature type="transmembrane region" description="Helical" evidence="11">
    <location>
        <begin position="145"/>
        <end position="167"/>
    </location>
</feature>
<evidence type="ECO:0000259" key="12">
    <source>
        <dbReference type="PROSITE" id="PS50893"/>
    </source>
</evidence>
<dbReference type="EMBL" id="LHPG02000001">
    <property type="protein sequence ID" value="PRW61038.1"/>
    <property type="molecule type" value="Genomic_DNA"/>
</dbReference>
<dbReference type="InterPro" id="IPR011527">
    <property type="entry name" value="ABC1_TM_dom"/>
</dbReference>
<dbReference type="FunFam" id="3.40.50.300:FF:000997">
    <property type="entry name" value="Multidrug resistance-associated protein 1"/>
    <property type="match status" value="1"/>
</dbReference>
<dbReference type="InterPro" id="IPR017871">
    <property type="entry name" value="ABC_transporter-like_CS"/>
</dbReference>
<sequence>MVQGGGRGSGARLRPRQQVAQDADQAAAKGAPAEPRGRWCPEENAGFLSRLLFIFVGGLIKLGYRKALDADDLWDVAERDKAADVSKAFQRHLEAAEGVVWRAMWRAHGRVFMMAGVLKLVHDCVMMLSPFILEQLLKELQGEGSRLVAFGLAVALAAGSLTETLLINTYFHILFRMCAHLKVELVDALYRKSLRVSSAAKGDLGAGKIVNLQSNDAAKLWMLPTYLHMVWSGPFQILVVMGLLVRVIHWAPALAGLGATLALIPIAGTVGRALAGVRRRLVGFTDARVKLCTEVITGIKAIKMYSWEEPYVERISALREDELVQIRKAALLGSVNDLVFSGGSMVIAMAALLTFAGMGYSLTASIAFPALSLFNLLRFPGKAAGRGITNLINGKVASDRVQRFMDSEEMAQQNVLPPAAPGQAAVDVAGGSFAWQPDAEPLLHDINLSVPRGSLVIVVGSVGSGKSSLLAALLREMPALAGSVAVRGRVAYTAQDPWIQNATLRDNVLLGAQLDKQRYGTVLEACALQPDLDMLPAGDETEIGEKGVNLSGGQKHRVALARACYAAADVYLLDDPLSAVDAHVGRHLFDRCICGLLGKTTRILVTHQLQHLPSADHVVVLRDGRLAEQGTYEELVRAGIDFHQFELLSESEEEGTEDEEQQGSDSGAGKARSFQGQKSFQGQTSLERVEEAVEEEEAAAEAAACEGGAGAAIEAGAEAGLPLGTQLFGDGAVQAQAQQPAQPVQPAEHAAPADATALVVVASPMGSPGSTPRAPASPRAKGSGKFKPAPGPVMAPTRKGMLDPLPSSKIIKVEQRSEGQVSRRVYLSYFKSWSPYFLLPTAVLALAMVERGLQAAANYSLSSWTDDTESAESSGGDPRVSFYMTLYGTLAATSLVFQVAKAVTLVVGAVRAACLLQERLLACVVRLPMSFFDSQPTGRLLNRFTKDVESVDTTLLASVLSFLSCMSSVLWSLVVVVVVSPVMLAMLVPLSVCYYYLQTRYVRSSREIKRLDSLAMSPIFTHFSETLQGLVTLRAFRQQAPFQQRSTQLLDASNRAWWPAQCINRWLSVRLEMLGITVVFLTALLVGVALPRDAGLAGLAITSALNLTGLMNWMVRQTTELEVNMNSVERMIEYYDEQPEALPVVEGRRPLPGWPQQGAIEVQDLVVRYRADLDPVLKGISFGVRGREKVGVAGRTGCGKSTLFLALFRIVEPCGGHIVIDGLDICSIGLRDLRSRLALVPQDPVIFSGTVRSNLDPFGHAGSDEAVWEALAQAGLEGTVRAMPGGLEAKIAEGGGNLSVGQRQLLCMARALLRGSRILVLDEATSSVDTATDALIQTTISSAFADCTVLTIAHRLHTIMNSDRILVLHDGTVKEYDSPNALLAQPNSAFRGMVEETATHRTTSKSGQLQKTVSAKVASSYLGRP</sequence>
<feature type="transmembrane region" description="Helical" evidence="11">
    <location>
        <begin position="229"/>
        <end position="248"/>
    </location>
</feature>
<dbReference type="InterPro" id="IPR050173">
    <property type="entry name" value="ABC_transporter_C-like"/>
</dbReference>
<keyword evidence="6" id="KW-0547">Nucleotide-binding</keyword>
<evidence type="ECO:0000313" key="14">
    <source>
        <dbReference type="EMBL" id="PRW61038.1"/>
    </source>
</evidence>
<evidence type="ECO:0000256" key="4">
    <source>
        <dbReference type="ARBA" id="ARBA00022692"/>
    </source>
</evidence>
<dbReference type="PROSITE" id="PS50893">
    <property type="entry name" value="ABC_TRANSPORTER_2"/>
    <property type="match status" value="2"/>
</dbReference>
<feature type="region of interest" description="Disordered" evidence="10">
    <location>
        <begin position="763"/>
        <end position="799"/>
    </location>
</feature>
<evidence type="ECO:0000256" key="5">
    <source>
        <dbReference type="ARBA" id="ARBA00022737"/>
    </source>
</evidence>
<feature type="region of interest" description="Disordered" evidence="10">
    <location>
        <begin position="650"/>
        <end position="701"/>
    </location>
</feature>
<feature type="compositionally biased region" description="Polar residues" evidence="10">
    <location>
        <begin position="674"/>
        <end position="686"/>
    </location>
</feature>
<evidence type="ECO:0000313" key="15">
    <source>
        <dbReference type="Proteomes" id="UP000239899"/>
    </source>
</evidence>
<keyword evidence="5" id="KW-0677">Repeat</keyword>
<dbReference type="FunFam" id="3.40.50.300:FF:000074">
    <property type="entry name" value="Multidrug resistance-associated protein 5 isoform 1"/>
    <property type="match status" value="1"/>
</dbReference>
<keyword evidence="7" id="KW-0067">ATP-binding</keyword>
<keyword evidence="15" id="KW-1185">Reference proteome</keyword>
<accession>A0A2P6U3Z6</accession>
<feature type="transmembrane region" description="Helical" evidence="11">
    <location>
        <begin position="329"/>
        <end position="352"/>
    </location>
</feature>
<feature type="domain" description="ABC transmembrane type-1" evidence="13">
    <location>
        <begin position="115"/>
        <end position="393"/>
    </location>
</feature>
<feature type="transmembrane region" description="Helical" evidence="11">
    <location>
        <begin position="254"/>
        <end position="275"/>
    </location>
</feature>
<reference evidence="14 15" key="1">
    <citation type="journal article" date="2018" name="Plant J.">
        <title>Genome sequences of Chlorella sorokiniana UTEX 1602 and Micractinium conductrix SAG 241.80: implications to maltose excretion by a green alga.</title>
        <authorList>
            <person name="Arriola M.B."/>
            <person name="Velmurugan N."/>
            <person name="Zhang Y."/>
            <person name="Plunkett M.H."/>
            <person name="Hondzo H."/>
            <person name="Barney B.M."/>
        </authorList>
    </citation>
    <scope>NUCLEOTIDE SEQUENCE [LARGE SCALE GENOMIC DNA]</scope>
    <source>
        <strain evidence="15">UTEX 1602</strain>
    </source>
</reference>
<evidence type="ECO:0000256" key="2">
    <source>
        <dbReference type="ARBA" id="ARBA00009726"/>
    </source>
</evidence>
<dbReference type="GO" id="GO:0016020">
    <property type="term" value="C:membrane"/>
    <property type="evidence" value="ECO:0007669"/>
    <property type="project" value="InterPro"/>
</dbReference>
<feature type="region of interest" description="Disordered" evidence="10">
    <location>
        <begin position="1"/>
        <end position="37"/>
    </location>
</feature>
<protein>
    <submittedName>
        <fullName evidence="14">Multidrug resistance-associated 1 isoform X8</fullName>
    </submittedName>
</protein>
<dbReference type="GO" id="GO:0016887">
    <property type="term" value="F:ATP hydrolysis activity"/>
    <property type="evidence" value="ECO:0007669"/>
    <property type="project" value="InterPro"/>
</dbReference>
<dbReference type="STRING" id="3076.A0A2P6U3Z6"/>
<keyword evidence="3" id="KW-0813">Transport</keyword>
<feature type="domain" description="ABC transporter" evidence="12">
    <location>
        <begin position="1160"/>
        <end position="1395"/>
    </location>
</feature>
<dbReference type="GO" id="GO:0012505">
    <property type="term" value="C:endomembrane system"/>
    <property type="evidence" value="ECO:0007669"/>
    <property type="project" value="UniProtKB-SubCell"/>
</dbReference>
<evidence type="ECO:0000256" key="6">
    <source>
        <dbReference type="ARBA" id="ARBA00022741"/>
    </source>
</evidence>
<name>A0A2P6U3Z6_CHLSO</name>
<evidence type="ECO:0000256" key="3">
    <source>
        <dbReference type="ARBA" id="ARBA00022448"/>
    </source>
</evidence>
<dbReference type="GO" id="GO:0140359">
    <property type="term" value="F:ABC-type transporter activity"/>
    <property type="evidence" value="ECO:0007669"/>
    <property type="project" value="InterPro"/>
</dbReference>
<dbReference type="FunFam" id="1.20.1560.10:FF:000082">
    <property type="entry name" value="ABC transporter, multidrug resistance associated protein"/>
    <property type="match status" value="1"/>
</dbReference>